<accession>A0A9P5U2A0</accession>
<dbReference type="OrthoDB" id="3055278at2759"/>
<protein>
    <recommendedName>
        <fullName evidence="3">F-box domain-containing protein</fullName>
    </recommendedName>
</protein>
<evidence type="ECO:0000313" key="1">
    <source>
        <dbReference type="EMBL" id="KAF9063706.1"/>
    </source>
</evidence>
<proteinExistence type="predicted"/>
<comment type="caution">
    <text evidence="1">The sequence shown here is derived from an EMBL/GenBank/DDBJ whole genome shotgun (WGS) entry which is preliminary data.</text>
</comment>
<evidence type="ECO:0000313" key="2">
    <source>
        <dbReference type="Proteomes" id="UP000772434"/>
    </source>
</evidence>
<dbReference type="AlphaFoldDB" id="A0A9P5U2A0"/>
<gene>
    <name evidence="1" type="ORF">BDP27DRAFT_1367801</name>
</gene>
<sequence>MLSRMQFPSLLELDIRNFEIDTEGAQLPELDLLELAPRLRTLATTESPPVKAPFHQLRTIHLWIGEELASPPVPLLTKILHNYPSLCSLSLEIEPFDVEDLDSEVRDPMVQDTWRNITCLVIRTFWEPSWLKMLFSSFRFPSLNEVVLKDESTETWPADDFISFVTNSSCIITTLTLRGLSISDLDLIAVLRVIPSISYLEIDDFEHSSESPITSHFMQSLQHQSTSSPLAPKLRSLRLISKHEQLFDDATFISMVESRWFKPGSDLSAAMFSMGNACIRSVVLKFSWREVDAEVYQPLRNLDAEGLRVVVAGTNGVQV</sequence>
<reference evidence="1" key="1">
    <citation type="submission" date="2020-11" db="EMBL/GenBank/DDBJ databases">
        <authorList>
            <consortium name="DOE Joint Genome Institute"/>
            <person name="Ahrendt S."/>
            <person name="Riley R."/>
            <person name="Andreopoulos W."/>
            <person name="Labutti K."/>
            <person name="Pangilinan J."/>
            <person name="Ruiz-Duenas F.J."/>
            <person name="Barrasa J.M."/>
            <person name="Sanchez-Garcia M."/>
            <person name="Camarero S."/>
            <person name="Miyauchi S."/>
            <person name="Serrano A."/>
            <person name="Linde D."/>
            <person name="Babiker R."/>
            <person name="Drula E."/>
            <person name="Ayuso-Fernandez I."/>
            <person name="Pacheco R."/>
            <person name="Padilla G."/>
            <person name="Ferreira P."/>
            <person name="Barriuso J."/>
            <person name="Kellner H."/>
            <person name="Castanera R."/>
            <person name="Alfaro M."/>
            <person name="Ramirez L."/>
            <person name="Pisabarro A.G."/>
            <person name="Kuo A."/>
            <person name="Tritt A."/>
            <person name="Lipzen A."/>
            <person name="He G."/>
            <person name="Yan M."/>
            <person name="Ng V."/>
            <person name="Cullen D."/>
            <person name="Martin F."/>
            <person name="Rosso M.-N."/>
            <person name="Henrissat B."/>
            <person name="Hibbett D."/>
            <person name="Martinez A.T."/>
            <person name="Grigoriev I.V."/>
        </authorList>
    </citation>
    <scope>NUCLEOTIDE SEQUENCE</scope>
    <source>
        <strain evidence="1">AH 40177</strain>
    </source>
</reference>
<dbReference type="Proteomes" id="UP000772434">
    <property type="component" value="Unassembled WGS sequence"/>
</dbReference>
<dbReference type="InterPro" id="IPR032675">
    <property type="entry name" value="LRR_dom_sf"/>
</dbReference>
<dbReference type="SUPFAM" id="SSF52047">
    <property type="entry name" value="RNI-like"/>
    <property type="match status" value="1"/>
</dbReference>
<dbReference type="EMBL" id="JADNRY010000140">
    <property type="protein sequence ID" value="KAF9063706.1"/>
    <property type="molecule type" value="Genomic_DNA"/>
</dbReference>
<dbReference type="Gene3D" id="3.80.10.10">
    <property type="entry name" value="Ribonuclease Inhibitor"/>
    <property type="match status" value="1"/>
</dbReference>
<keyword evidence="2" id="KW-1185">Reference proteome</keyword>
<name>A0A9P5U2A0_9AGAR</name>
<evidence type="ECO:0008006" key="3">
    <source>
        <dbReference type="Google" id="ProtNLM"/>
    </source>
</evidence>
<organism evidence="1 2">
    <name type="scientific">Rhodocollybia butyracea</name>
    <dbReference type="NCBI Taxonomy" id="206335"/>
    <lineage>
        <taxon>Eukaryota</taxon>
        <taxon>Fungi</taxon>
        <taxon>Dikarya</taxon>
        <taxon>Basidiomycota</taxon>
        <taxon>Agaricomycotina</taxon>
        <taxon>Agaricomycetes</taxon>
        <taxon>Agaricomycetidae</taxon>
        <taxon>Agaricales</taxon>
        <taxon>Marasmiineae</taxon>
        <taxon>Omphalotaceae</taxon>
        <taxon>Rhodocollybia</taxon>
    </lineage>
</organism>